<keyword evidence="2" id="KW-1185">Reference proteome</keyword>
<name>A0AAV5KKN0_9ROSI</name>
<accession>A0AAV5KKN0</accession>
<dbReference type="AlphaFoldDB" id="A0AAV5KKN0"/>
<dbReference type="EMBL" id="BPVZ01000068">
    <property type="protein sequence ID" value="GKV25173.1"/>
    <property type="molecule type" value="Genomic_DNA"/>
</dbReference>
<evidence type="ECO:0000313" key="2">
    <source>
        <dbReference type="Proteomes" id="UP001054252"/>
    </source>
</evidence>
<reference evidence="1 2" key="1">
    <citation type="journal article" date="2021" name="Commun. Biol.">
        <title>The genome of Shorea leprosula (Dipterocarpaceae) highlights the ecological relevance of drought in aseasonal tropical rainforests.</title>
        <authorList>
            <person name="Ng K.K.S."/>
            <person name="Kobayashi M.J."/>
            <person name="Fawcett J.A."/>
            <person name="Hatakeyama M."/>
            <person name="Paape T."/>
            <person name="Ng C.H."/>
            <person name="Ang C.C."/>
            <person name="Tnah L.H."/>
            <person name="Lee C.T."/>
            <person name="Nishiyama T."/>
            <person name="Sese J."/>
            <person name="O'Brien M.J."/>
            <person name="Copetti D."/>
            <person name="Mohd Noor M.I."/>
            <person name="Ong R.C."/>
            <person name="Putra M."/>
            <person name="Sireger I.Z."/>
            <person name="Indrioko S."/>
            <person name="Kosugi Y."/>
            <person name="Izuno A."/>
            <person name="Isagi Y."/>
            <person name="Lee S.L."/>
            <person name="Shimizu K.K."/>
        </authorList>
    </citation>
    <scope>NUCLEOTIDE SEQUENCE [LARGE SCALE GENOMIC DNA]</scope>
    <source>
        <strain evidence="1">214</strain>
    </source>
</reference>
<comment type="caution">
    <text evidence="1">The sequence shown here is derived from an EMBL/GenBank/DDBJ whole genome shotgun (WGS) entry which is preliminary data.</text>
</comment>
<protein>
    <submittedName>
        <fullName evidence="1">Uncharacterized protein</fullName>
    </submittedName>
</protein>
<dbReference type="PANTHER" id="PTHR31741">
    <property type="entry name" value="OS02G0726500 PROTEIN-RELATED"/>
    <property type="match status" value="1"/>
</dbReference>
<proteinExistence type="predicted"/>
<gene>
    <name evidence="1" type="ORF">SLEP1_g34646</name>
</gene>
<dbReference type="GO" id="GO:0005737">
    <property type="term" value="C:cytoplasm"/>
    <property type="evidence" value="ECO:0007669"/>
    <property type="project" value="TreeGrafter"/>
</dbReference>
<sequence>MLRFLGFKQTILLDRKFLVYLIDQYTSGSQSWNEFSSAVKERHANRKGQPMKRLVIPDRPKEEDYFYANPEECLQQSEDLLSST</sequence>
<dbReference type="Proteomes" id="UP001054252">
    <property type="component" value="Unassembled WGS sequence"/>
</dbReference>
<dbReference type="PANTHER" id="PTHR31741:SF3">
    <property type="entry name" value="O-FUCOSYLTRANSFERASE FAMILY PROTEIN"/>
    <property type="match status" value="1"/>
</dbReference>
<evidence type="ECO:0000313" key="1">
    <source>
        <dbReference type="EMBL" id="GKV25173.1"/>
    </source>
</evidence>
<organism evidence="1 2">
    <name type="scientific">Rubroshorea leprosula</name>
    <dbReference type="NCBI Taxonomy" id="152421"/>
    <lineage>
        <taxon>Eukaryota</taxon>
        <taxon>Viridiplantae</taxon>
        <taxon>Streptophyta</taxon>
        <taxon>Embryophyta</taxon>
        <taxon>Tracheophyta</taxon>
        <taxon>Spermatophyta</taxon>
        <taxon>Magnoliopsida</taxon>
        <taxon>eudicotyledons</taxon>
        <taxon>Gunneridae</taxon>
        <taxon>Pentapetalae</taxon>
        <taxon>rosids</taxon>
        <taxon>malvids</taxon>
        <taxon>Malvales</taxon>
        <taxon>Dipterocarpaceae</taxon>
        <taxon>Rubroshorea</taxon>
    </lineage>
</organism>